<feature type="compositionally biased region" description="Basic residues" evidence="9">
    <location>
        <begin position="879"/>
        <end position="897"/>
    </location>
</feature>
<evidence type="ECO:0000256" key="9">
    <source>
        <dbReference type="SAM" id="MobiDB-lite"/>
    </source>
</evidence>
<organism evidence="11 12">
    <name type="scientific">Aspergillus clavatus (strain ATCC 1007 / CBS 513.65 / DSM 816 / NCTC 3887 / NRRL 1 / QM 1276 / 107)</name>
    <dbReference type="NCBI Taxonomy" id="344612"/>
    <lineage>
        <taxon>Eukaryota</taxon>
        <taxon>Fungi</taxon>
        <taxon>Dikarya</taxon>
        <taxon>Ascomycota</taxon>
        <taxon>Pezizomycotina</taxon>
        <taxon>Eurotiomycetes</taxon>
        <taxon>Eurotiomycetidae</taxon>
        <taxon>Eurotiales</taxon>
        <taxon>Aspergillaceae</taxon>
        <taxon>Aspergillus</taxon>
        <taxon>Aspergillus subgen. Fumigati</taxon>
    </lineage>
</organism>
<keyword evidence="7" id="KW-0472">Membrane</keyword>
<dbReference type="GO" id="GO:0005794">
    <property type="term" value="C:Golgi apparatus"/>
    <property type="evidence" value="ECO:0007669"/>
    <property type="project" value="UniProtKB-SubCell"/>
</dbReference>
<name>A1CD52_ASPCL</name>
<dbReference type="KEGG" id="act:ACLA_005320"/>
<dbReference type="EMBL" id="DS027051">
    <property type="protein sequence ID" value="EAW11779.1"/>
    <property type="molecule type" value="Genomic_DNA"/>
</dbReference>
<dbReference type="STRING" id="344612.A1CD52"/>
<keyword evidence="12" id="KW-1185">Reference proteome</keyword>
<evidence type="ECO:0000256" key="6">
    <source>
        <dbReference type="ARBA" id="ARBA00022927"/>
    </source>
</evidence>
<accession>A1CD52</accession>
<dbReference type="GeneID" id="4705493"/>
<gene>
    <name evidence="11" type="ORF">ACLA_005320</name>
</gene>
<keyword evidence="6 8" id="KW-0653">Protein transport</keyword>
<feature type="region of interest" description="Disordered" evidence="9">
    <location>
        <begin position="688"/>
        <end position="717"/>
    </location>
</feature>
<dbReference type="eggNOG" id="KOG1059">
    <property type="taxonomic scope" value="Eukaryota"/>
</dbReference>
<dbReference type="AlphaFoldDB" id="A1CD52"/>
<sequence>MDKKATALLKVIYLEMFGYDMSWVSFHVLEVMSSARYLQKRAGYLGAVQSFRSDTEVLMLATNLLKKDLTSSNISSMSLAVAALPHIITPSLAMSLLPDILSRLSHSRAVIRKKAIVCLYRFALVYPEALKLAWPKLKERLMDDEEECSVTTAVINVICELGWRRPQDFLPLAPRLFDLLVDGGNNWMAIKIIKLFATLTPLEPRLIRKLNRPLMKIIQTTTAMSLLYECINGIIQGGILDGDETSERDEIARLCVGKLRGMIVADSDPNLKYVGLLAFNRIVSSHPGLVSVHYDVIMDCLEDADVSIRLQALDLVAKLVNSETLQFVVNRLVKQLQSDEANLQDSKYAKEPESSRIQPAPSALPDNYRVKVMHQILDICCFNNYSELPDFVWYVDLLVQLMKLLPRQIGDLRVEQSASQLAADQTGLDIAVRIGTEIQNIAVRVKGVRTEATRAAECLILVETRRILFINSYGNHLALGPIAWVVGEYSDCLSSPSQTLRSLIDTSNMSLPAKTLSFFIQAIPKVLVRLIHDTKKTWSTIWKGETSLLLSKITEFFEHLAVHPDLDVQERAIEFLELMRLAADALPTGSHSSDAMPFLLSSIMPGLFCGLELNPVAFGALRKVPRPEHLVLGELYNPQLWGILGDDSDCLFKKGSQHACQEFYHVRDTFTTHNYPAQFVTFGAHLNRPHGPLDHSDETPTTSGERRAERRERNKEDPFYILAEEITRGTGSRDGGVSQDRDFDIDSIPIVDLDISNLESPQAASLHAGVQFSTGLRSRKHDVAVDETIGYEDSTTLRNTEEHVKAKKSLLQIDSSGLGHFPLGSRGISLTTSANRVVDMENDMEISRAVQEVERLRLEMQRASERIHPQGIPLEGTPVKRKKKLNKKSRTPKRTPRVRHDFEDQKGGSTIDS</sequence>
<feature type="compositionally biased region" description="Basic and acidic residues" evidence="9">
    <location>
        <begin position="691"/>
        <end position="717"/>
    </location>
</feature>
<evidence type="ECO:0000313" key="11">
    <source>
        <dbReference type="EMBL" id="EAW11779.1"/>
    </source>
</evidence>
<evidence type="ECO:0000259" key="10">
    <source>
        <dbReference type="Pfam" id="PF01602"/>
    </source>
</evidence>
<dbReference type="PANTHER" id="PTHR22781">
    <property type="entry name" value="DELTA ADAPTIN-RELATED"/>
    <property type="match status" value="1"/>
</dbReference>
<proteinExistence type="inferred from homology"/>
<reference evidence="11 12" key="1">
    <citation type="journal article" date="2008" name="PLoS Genet.">
        <title>Genomic islands in the pathogenic filamentous fungus Aspergillus fumigatus.</title>
        <authorList>
            <person name="Fedorova N.D."/>
            <person name="Khaldi N."/>
            <person name="Joardar V.S."/>
            <person name="Maiti R."/>
            <person name="Amedeo P."/>
            <person name="Anderson M.J."/>
            <person name="Crabtree J."/>
            <person name="Silva J.C."/>
            <person name="Badger J.H."/>
            <person name="Albarraq A."/>
            <person name="Angiuoli S."/>
            <person name="Bussey H."/>
            <person name="Bowyer P."/>
            <person name="Cotty P.J."/>
            <person name="Dyer P.S."/>
            <person name="Egan A."/>
            <person name="Galens K."/>
            <person name="Fraser-Liggett C.M."/>
            <person name="Haas B.J."/>
            <person name="Inman J.M."/>
            <person name="Kent R."/>
            <person name="Lemieux S."/>
            <person name="Malavazi I."/>
            <person name="Orvis J."/>
            <person name="Roemer T."/>
            <person name="Ronning C.M."/>
            <person name="Sundaram J.P."/>
            <person name="Sutton G."/>
            <person name="Turner G."/>
            <person name="Venter J.C."/>
            <person name="White O.R."/>
            <person name="Whitty B.R."/>
            <person name="Youngman P."/>
            <person name="Wolfe K.H."/>
            <person name="Goldman G.H."/>
            <person name="Wortman J.R."/>
            <person name="Jiang B."/>
            <person name="Denning D.W."/>
            <person name="Nierman W.C."/>
        </authorList>
    </citation>
    <scope>NUCLEOTIDE SEQUENCE [LARGE SCALE GENOMIC DNA]</scope>
    <source>
        <strain evidence="12">ATCC 1007 / CBS 513.65 / DSM 816 / NCTC 3887 / NRRL 1</strain>
    </source>
</reference>
<comment type="function">
    <text evidence="8">Part of the AP-3 complex, an adaptor-related complex which is not clathrin-associated. The complex is associated with the Golgi region as well as more peripheral structures. It facilitates the budding of vesicles from the Golgi membrane.</text>
</comment>
<dbReference type="RefSeq" id="XP_001273205.1">
    <property type="nucleotide sequence ID" value="XM_001273204.1"/>
</dbReference>
<dbReference type="InterPro" id="IPR017105">
    <property type="entry name" value="AP3_complex_dsu"/>
</dbReference>
<dbReference type="PANTHER" id="PTHR22781:SF12">
    <property type="entry name" value="AP-3 COMPLEX SUBUNIT DELTA-1"/>
    <property type="match status" value="1"/>
</dbReference>
<evidence type="ECO:0000256" key="2">
    <source>
        <dbReference type="ARBA" id="ARBA00006613"/>
    </source>
</evidence>
<evidence type="ECO:0000256" key="3">
    <source>
        <dbReference type="ARBA" id="ARBA00015717"/>
    </source>
</evidence>
<dbReference type="OrthoDB" id="10264595at2759"/>
<comment type="subunit">
    <text evidence="8">Adaptor protein complex 3 (AP-3) is a heterotetramer.</text>
</comment>
<dbReference type="FunFam" id="1.25.10.10:FF:000251">
    <property type="entry name" value="AP-3 complex subunit delta"/>
    <property type="match status" value="1"/>
</dbReference>
<feature type="region of interest" description="Disordered" evidence="9">
    <location>
        <begin position="867"/>
        <end position="913"/>
    </location>
</feature>
<dbReference type="GO" id="GO:0006896">
    <property type="term" value="P:Golgi to vacuole transport"/>
    <property type="evidence" value="ECO:0007669"/>
    <property type="project" value="TreeGrafter"/>
</dbReference>
<keyword evidence="5" id="KW-0677">Repeat</keyword>
<evidence type="ECO:0000256" key="5">
    <source>
        <dbReference type="ARBA" id="ARBA00022737"/>
    </source>
</evidence>
<dbReference type="GO" id="GO:0010008">
    <property type="term" value="C:endosome membrane"/>
    <property type="evidence" value="ECO:0007669"/>
    <property type="project" value="TreeGrafter"/>
</dbReference>
<evidence type="ECO:0000313" key="12">
    <source>
        <dbReference type="Proteomes" id="UP000006701"/>
    </source>
</evidence>
<dbReference type="GO" id="GO:0006623">
    <property type="term" value="P:protein targeting to vacuole"/>
    <property type="evidence" value="ECO:0007669"/>
    <property type="project" value="TreeGrafter"/>
</dbReference>
<protein>
    <recommendedName>
        <fullName evidence="3 8">AP-3 complex subunit delta</fullName>
    </recommendedName>
</protein>
<dbReference type="InterPro" id="IPR002553">
    <property type="entry name" value="Clathrin/coatomer_adapt-like_N"/>
</dbReference>
<feature type="domain" description="Clathrin/coatomer adaptor adaptin-like N-terminal" evidence="10">
    <location>
        <begin position="3"/>
        <end position="581"/>
    </location>
</feature>
<dbReference type="InterPro" id="IPR011989">
    <property type="entry name" value="ARM-like"/>
</dbReference>
<keyword evidence="4 8" id="KW-0813">Transport</keyword>
<dbReference type="GO" id="GO:0030665">
    <property type="term" value="C:clathrin-coated vesicle membrane"/>
    <property type="evidence" value="ECO:0007669"/>
    <property type="project" value="UniProtKB-SubCell"/>
</dbReference>
<dbReference type="OMA" id="SGNNWMA"/>
<dbReference type="SUPFAM" id="SSF48371">
    <property type="entry name" value="ARM repeat"/>
    <property type="match status" value="1"/>
</dbReference>
<evidence type="ECO:0000256" key="8">
    <source>
        <dbReference type="PIRNR" id="PIRNR037092"/>
    </source>
</evidence>
<dbReference type="Proteomes" id="UP000006701">
    <property type="component" value="Unassembled WGS sequence"/>
</dbReference>
<dbReference type="HOGENOM" id="CLU_001908_3_0_1"/>
<dbReference type="Gene3D" id="1.25.10.10">
    <property type="entry name" value="Leucine-rich Repeat Variant"/>
    <property type="match status" value="1"/>
</dbReference>
<evidence type="ECO:0000256" key="7">
    <source>
        <dbReference type="ARBA" id="ARBA00023136"/>
    </source>
</evidence>
<dbReference type="InterPro" id="IPR016024">
    <property type="entry name" value="ARM-type_fold"/>
</dbReference>
<comment type="subcellular location">
    <subcellularLocation>
        <location evidence="1">Cytoplasmic vesicle</location>
        <location evidence="1">Clathrin-coated vesicle membrane</location>
        <topology evidence="1">Peripheral membrane protein</topology>
        <orientation evidence="1">Cytoplasmic side</orientation>
    </subcellularLocation>
    <subcellularLocation>
        <location evidence="8">Golgi apparatus</location>
    </subcellularLocation>
</comment>
<dbReference type="VEuPathDB" id="FungiDB:ACLA_005320"/>
<dbReference type="Pfam" id="PF01602">
    <property type="entry name" value="Adaptin_N"/>
    <property type="match status" value="1"/>
</dbReference>
<dbReference type="PIRSF" id="PIRSF037092">
    <property type="entry name" value="AP3_complex_delta"/>
    <property type="match status" value="1"/>
</dbReference>
<dbReference type="GO" id="GO:0030123">
    <property type="term" value="C:AP-3 adaptor complex"/>
    <property type="evidence" value="ECO:0007669"/>
    <property type="project" value="InterPro"/>
</dbReference>
<evidence type="ECO:0000256" key="4">
    <source>
        <dbReference type="ARBA" id="ARBA00022448"/>
    </source>
</evidence>
<keyword evidence="8" id="KW-0333">Golgi apparatus</keyword>
<comment type="similarity">
    <text evidence="2 8">Belongs to the adaptor complexes large subunit family.</text>
</comment>
<evidence type="ECO:0000256" key="1">
    <source>
        <dbReference type="ARBA" id="ARBA00004145"/>
    </source>
</evidence>